<organism evidence="1">
    <name type="scientific">Anguilla anguilla</name>
    <name type="common">European freshwater eel</name>
    <name type="synonym">Muraena anguilla</name>
    <dbReference type="NCBI Taxonomy" id="7936"/>
    <lineage>
        <taxon>Eukaryota</taxon>
        <taxon>Metazoa</taxon>
        <taxon>Chordata</taxon>
        <taxon>Craniata</taxon>
        <taxon>Vertebrata</taxon>
        <taxon>Euteleostomi</taxon>
        <taxon>Actinopterygii</taxon>
        <taxon>Neopterygii</taxon>
        <taxon>Teleostei</taxon>
        <taxon>Anguilliformes</taxon>
        <taxon>Anguillidae</taxon>
        <taxon>Anguilla</taxon>
    </lineage>
</organism>
<name>A0A0E9UHK7_ANGAN</name>
<sequence length="38" mass="4625">MNEVCSSLKFIIYQEIGSTYIKFWLQNYIVKICLYMIK</sequence>
<dbReference type="EMBL" id="GBXM01043330">
    <property type="protein sequence ID" value="JAH65247.1"/>
    <property type="molecule type" value="Transcribed_RNA"/>
</dbReference>
<protein>
    <submittedName>
        <fullName evidence="1">Uncharacterized protein</fullName>
    </submittedName>
</protein>
<reference evidence="1" key="2">
    <citation type="journal article" date="2015" name="Fish Shellfish Immunol.">
        <title>Early steps in the European eel (Anguilla anguilla)-Vibrio vulnificus interaction in the gills: Role of the RtxA13 toxin.</title>
        <authorList>
            <person name="Callol A."/>
            <person name="Pajuelo D."/>
            <person name="Ebbesson L."/>
            <person name="Teles M."/>
            <person name="MacKenzie S."/>
            <person name="Amaro C."/>
        </authorList>
    </citation>
    <scope>NUCLEOTIDE SEQUENCE</scope>
</reference>
<reference evidence="1" key="1">
    <citation type="submission" date="2014-11" db="EMBL/GenBank/DDBJ databases">
        <authorList>
            <person name="Amaro Gonzalez C."/>
        </authorList>
    </citation>
    <scope>NUCLEOTIDE SEQUENCE</scope>
</reference>
<dbReference type="AlphaFoldDB" id="A0A0E9UHK7"/>
<evidence type="ECO:0000313" key="1">
    <source>
        <dbReference type="EMBL" id="JAH65247.1"/>
    </source>
</evidence>
<accession>A0A0E9UHK7</accession>
<proteinExistence type="predicted"/>